<proteinExistence type="predicted"/>
<comment type="caution">
    <text evidence="2">The sequence shown here is derived from an EMBL/GenBank/DDBJ whole genome shotgun (WGS) entry which is preliminary data.</text>
</comment>
<organism evidence="2">
    <name type="scientific">bioreactor metagenome</name>
    <dbReference type="NCBI Taxonomy" id="1076179"/>
    <lineage>
        <taxon>unclassified sequences</taxon>
        <taxon>metagenomes</taxon>
        <taxon>ecological metagenomes</taxon>
    </lineage>
</organism>
<dbReference type="AlphaFoldDB" id="A0A645GT87"/>
<protein>
    <submittedName>
        <fullName evidence="2">Uncharacterized protein</fullName>
    </submittedName>
</protein>
<feature type="compositionally biased region" description="Acidic residues" evidence="1">
    <location>
        <begin position="1"/>
        <end position="10"/>
    </location>
</feature>
<evidence type="ECO:0000313" key="2">
    <source>
        <dbReference type="EMBL" id="MPN27234.1"/>
    </source>
</evidence>
<name>A0A645GT87_9ZZZZ</name>
<gene>
    <name evidence="2" type="ORF">SDC9_174662</name>
</gene>
<evidence type="ECO:0000256" key="1">
    <source>
        <dbReference type="SAM" id="MobiDB-lite"/>
    </source>
</evidence>
<feature type="compositionally biased region" description="Basic and acidic residues" evidence="1">
    <location>
        <begin position="11"/>
        <end position="29"/>
    </location>
</feature>
<feature type="compositionally biased region" description="Polar residues" evidence="1">
    <location>
        <begin position="56"/>
        <end position="68"/>
    </location>
</feature>
<sequence>MAEGPYEGEEGDFRLPDLHDPEGSHEGHGPETQQYEALQEGPETVEPFAGTEETLLEQTADSVPEQQA</sequence>
<dbReference type="EMBL" id="VSSQ01077051">
    <property type="protein sequence ID" value="MPN27234.1"/>
    <property type="molecule type" value="Genomic_DNA"/>
</dbReference>
<feature type="region of interest" description="Disordered" evidence="1">
    <location>
        <begin position="1"/>
        <end position="68"/>
    </location>
</feature>
<reference evidence="2" key="1">
    <citation type="submission" date="2019-08" db="EMBL/GenBank/DDBJ databases">
        <authorList>
            <person name="Kucharzyk K."/>
            <person name="Murdoch R.W."/>
            <person name="Higgins S."/>
            <person name="Loffler F."/>
        </authorList>
    </citation>
    <scope>NUCLEOTIDE SEQUENCE</scope>
</reference>
<accession>A0A645GT87</accession>